<keyword evidence="1" id="KW-0472">Membrane</keyword>
<evidence type="ECO:0000313" key="2">
    <source>
        <dbReference type="Proteomes" id="UP000036681"/>
    </source>
</evidence>
<keyword evidence="1" id="KW-0812">Transmembrane</keyword>
<name>A0A0M3IAS7_ASCLU</name>
<accession>A0A0M3IAS7</accession>
<keyword evidence="2" id="KW-1185">Reference proteome</keyword>
<dbReference type="WBParaSite" id="ALUE_0001472301-mRNA-1">
    <property type="protein sequence ID" value="ALUE_0001472301-mRNA-1"/>
    <property type="gene ID" value="ALUE_0001472301"/>
</dbReference>
<sequence>MMLFFCCACGVYYGKPVRHYDYYDTRCEISTVYVPYYLIAVLLGLYSIHHLRGIICCLNGASLRGGRLFS</sequence>
<protein>
    <submittedName>
        <fullName evidence="3">Ovule protein</fullName>
    </submittedName>
</protein>
<keyword evidence="1" id="KW-1133">Transmembrane helix</keyword>
<dbReference type="Proteomes" id="UP000036681">
    <property type="component" value="Unplaced"/>
</dbReference>
<organism evidence="2 3">
    <name type="scientific">Ascaris lumbricoides</name>
    <name type="common">Giant roundworm</name>
    <dbReference type="NCBI Taxonomy" id="6252"/>
    <lineage>
        <taxon>Eukaryota</taxon>
        <taxon>Metazoa</taxon>
        <taxon>Ecdysozoa</taxon>
        <taxon>Nematoda</taxon>
        <taxon>Chromadorea</taxon>
        <taxon>Rhabditida</taxon>
        <taxon>Spirurina</taxon>
        <taxon>Ascaridomorpha</taxon>
        <taxon>Ascaridoidea</taxon>
        <taxon>Ascarididae</taxon>
        <taxon>Ascaris</taxon>
    </lineage>
</organism>
<feature type="transmembrane region" description="Helical" evidence="1">
    <location>
        <begin position="32"/>
        <end position="48"/>
    </location>
</feature>
<reference evidence="3" key="1">
    <citation type="submission" date="2017-02" db="UniProtKB">
        <authorList>
            <consortium name="WormBaseParasite"/>
        </authorList>
    </citation>
    <scope>IDENTIFICATION</scope>
</reference>
<evidence type="ECO:0000256" key="1">
    <source>
        <dbReference type="SAM" id="Phobius"/>
    </source>
</evidence>
<proteinExistence type="predicted"/>
<dbReference type="AlphaFoldDB" id="A0A0M3IAS7"/>
<evidence type="ECO:0000313" key="3">
    <source>
        <dbReference type="WBParaSite" id="ALUE_0001472301-mRNA-1"/>
    </source>
</evidence>